<dbReference type="PANTHER" id="PTHR45527:SF1">
    <property type="entry name" value="FATTY ACID SYNTHASE"/>
    <property type="match status" value="1"/>
</dbReference>
<dbReference type="PANTHER" id="PTHR45527">
    <property type="entry name" value="NONRIBOSOMAL PEPTIDE SYNTHETASE"/>
    <property type="match status" value="1"/>
</dbReference>
<evidence type="ECO:0000313" key="6">
    <source>
        <dbReference type="Proteomes" id="UP001331936"/>
    </source>
</evidence>
<keyword evidence="6" id="KW-1185">Reference proteome</keyword>
<dbReference type="Gene3D" id="3.40.50.12780">
    <property type="entry name" value="N-terminal domain of ligase-like"/>
    <property type="match status" value="1"/>
</dbReference>
<dbReference type="InterPro" id="IPR023213">
    <property type="entry name" value="CAT-like_dom_sf"/>
</dbReference>
<dbReference type="InterPro" id="IPR009081">
    <property type="entry name" value="PP-bd_ACP"/>
</dbReference>
<dbReference type="EMBL" id="JAUZMZ010000363">
    <property type="protein sequence ID" value="MEE2035535.1"/>
    <property type="molecule type" value="Genomic_DNA"/>
</dbReference>
<dbReference type="Proteomes" id="UP001331936">
    <property type="component" value="Unassembled WGS sequence"/>
</dbReference>
<gene>
    <name evidence="5" type="ORF">Q8814_26125</name>
</gene>
<name>A0ABU7JZU3_9NOCA</name>
<keyword evidence="2" id="KW-0596">Phosphopantetheine</keyword>
<dbReference type="SUPFAM" id="SSF47336">
    <property type="entry name" value="ACP-like"/>
    <property type="match status" value="1"/>
</dbReference>
<proteinExistence type="predicted"/>
<sequence length="457" mass="48689">GGAALDLAQLDRWYRRHDDTAPTLVNMYGITETTVHVTALTLNRELASTAAASLIGEPLPALDLHILDSRLHPVPPGVTGELYVSGAQLSRGYLHRPALTATRFVADPHGRPGARLYRTGDLARRTRRGDVEYLGRSDFQVQLRGFRVELGEIEAVLLRSPGVARAVVLVHHDDRTGAERLVGYVVPETGAVLDGPAILARAAGDLAAYMVPATLMVLDELPITATGKFDRRALPAPDFAARTQPARAPADPRETRLVELFGDVLGLDTVGVDDSFFALGGDSIMSIQLVSRAKALGLELTPRQVFEHKTAAALAAVAGTAATPVVLDELPGGAVGAMPLPPIVHWALARGGRLDRYSQAVLLRLPTDLDHATVTALLQALLDRHDMLRARLVPDPTGPAGYRLHTDPPGAVDAATVIHRVPVTSAADTDDFFALADTERDAAADRLEPTAGRVGVQ</sequence>
<dbReference type="PROSITE" id="PS50075">
    <property type="entry name" value="CARRIER"/>
    <property type="match status" value="1"/>
</dbReference>
<evidence type="ECO:0000256" key="2">
    <source>
        <dbReference type="ARBA" id="ARBA00022450"/>
    </source>
</evidence>
<protein>
    <submittedName>
        <fullName evidence="5">AMP-binding protein</fullName>
    </submittedName>
</protein>
<dbReference type="InterPro" id="IPR020806">
    <property type="entry name" value="PKS_PP-bd"/>
</dbReference>
<keyword evidence="3" id="KW-0597">Phosphoprotein</keyword>
<organism evidence="5 6">
    <name type="scientific">Rhodococcus chondri</name>
    <dbReference type="NCBI Taxonomy" id="3065941"/>
    <lineage>
        <taxon>Bacteria</taxon>
        <taxon>Bacillati</taxon>
        <taxon>Actinomycetota</taxon>
        <taxon>Actinomycetes</taxon>
        <taxon>Mycobacteriales</taxon>
        <taxon>Nocardiaceae</taxon>
        <taxon>Rhodococcus</taxon>
    </lineage>
</organism>
<dbReference type="InterPro" id="IPR045851">
    <property type="entry name" value="AMP-bd_C_sf"/>
</dbReference>
<dbReference type="SUPFAM" id="SSF56801">
    <property type="entry name" value="Acetyl-CoA synthetase-like"/>
    <property type="match status" value="1"/>
</dbReference>
<dbReference type="PROSITE" id="PS00012">
    <property type="entry name" value="PHOSPHOPANTETHEINE"/>
    <property type="match status" value="1"/>
</dbReference>
<dbReference type="InterPro" id="IPR042099">
    <property type="entry name" value="ANL_N_sf"/>
</dbReference>
<evidence type="ECO:0000259" key="4">
    <source>
        <dbReference type="PROSITE" id="PS50075"/>
    </source>
</evidence>
<dbReference type="Pfam" id="PF00501">
    <property type="entry name" value="AMP-binding"/>
    <property type="match status" value="1"/>
</dbReference>
<reference evidence="5 6" key="1">
    <citation type="submission" date="2023-08" db="EMBL/GenBank/DDBJ databases">
        <authorList>
            <person name="Girao M."/>
            <person name="Carvalho M.F."/>
        </authorList>
    </citation>
    <scope>NUCLEOTIDE SEQUENCE [LARGE SCALE GENOMIC DNA]</scope>
    <source>
        <strain evidence="5 6">CC-R104</strain>
    </source>
</reference>
<evidence type="ECO:0000256" key="1">
    <source>
        <dbReference type="ARBA" id="ARBA00001957"/>
    </source>
</evidence>
<feature type="domain" description="Carrier" evidence="4">
    <location>
        <begin position="248"/>
        <end position="322"/>
    </location>
</feature>
<dbReference type="Pfam" id="PF13193">
    <property type="entry name" value="AMP-binding_C"/>
    <property type="match status" value="1"/>
</dbReference>
<dbReference type="RefSeq" id="WP_330154828.1">
    <property type="nucleotide sequence ID" value="NZ_JAUZMZ010000363.1"/>
</dbReference>
<dbReference type="InterPro" id="IPR000873">
    <property type="entry name" value="AMP-dep_synth/lig_dom"/>
</dbReference>
<dbReference type="SUPFAM" id="SSF52777">
    <property type="entry name" value="CoA-dependent acyltransferases"/>
    <property type="match status" value="1"/>
</dbReference>
<dbReference type="InterPro" id="IPR006162">
    <property type="entry name" value="Ppantetheine_attach_site"/>
</dbReference>
<dbReference type="InterPro" id="IPR025110">
    <property type="entry name" value="AMP-bd_C"/>
</dbReference>
<comment type="caution">
    <text evidence="5">The sequence shown here is derived from an EMBL/GenBank/DDBJ whole genome shotgun (WGS) entry which is preliminary data.</text>
</comment>
<evidence type="ECO:0000313" key="5">
    <source>
        <dbReference type="EMBL" id="MEE2035535.1"/>
    </source>
</evidence>
<dbReference type="Gene3D" id="1.10.1200.10">
    <property type="entry name" value="ACP-like"/>
    <property type="match status" value="1"/>
</dbReference>
<dbReference type="Pfam" id="PF00550">
    <property type="entry name" value="PP-binding"/>
    <property type="match status" value="1"/>
</dbReference>
<comment type="cofactor">
    <cofactor evidence="1">
        <name>pantetheine 4'-phosphate</name>
        <dbReference type="ChEBI" id="CHEBI:47942"/>
    </cofactor>
</comment>
<evidence type="ECO:0000256" key="3">
    <source>
        <dbReference type="ARBA" id="ARBA00022553"/>
    </source>
</evidence>
<feature type="non-terminal residue" evidence="5">
    <location>
        <position position="1"/>
    </location>
</feature>
<dbReference type="Gene3D" id="3.30.559.10">
    <property type="entry name" value="Chloramphenicol acetyltransferase-like domain"/>
    <property type="match status" value="1"/>
</dbReference>
<feature type="non-terminal residue" evidence="5">
    <location>
        <position position="457"/>
    </location>
</feature>
<dbReference type="SMART" id="SM00823">
    <property type="entry name" value="PKS_PP"/>
    <property type="match status" value="1"/>
</dbReference>
<dbReference type="InterPro" id="IPR036736">
    <property type="entry name" value="ACP-like_sf"/>
</dbReference>
<dbReference type="Gene3D" id="3.30.300.30">
    <property type="match status" value="1"/>
</dbReference>
<accession>A0ABU7JZU3</accession>